<dbReference type="NCBIfam" id="TIGR02578">
    <property type="entry name" value="cas_TM1811_Csm1"/>
    <property type="match status" value="1"/>
</dbReference>
<evidence type="ECO:0000256" key="10">
    <source>
        <dbReference type="ARBA" id="ARBA00023118"/>
    </source>
</evidence>
<dbReference type="OrthoDB" id="9768769at2"/>
<dbReference type="InterPro" id="IPR000160">
    <property type="entry name" value="GGDEF_dom"/>
</dbReference>
<keyword evidence="5" id="KW-0547">Nucleotide-binding</keyword>
<evidence type="ECO:0000256" key="2">
    <source>
        <dbReference type="ARBA" id="ARBA00014333"/>
    </source>
</evidence>
<dbReference type="GO" id="GO:0004519">
    <property type="term" value="F:endonuclease activity"/>
    <property type="evidence" value="ECO:0007669"/>
    <property type="project" value="UniProtKB-KW"/>
</dbReference>
<sequence length="790" mass="91258">MNREEIYIAGLMNDIGKLLNSKNDNYDYVNKLKSILKNNQFFQKFNNSLLKEIFTVNSSQQNMVESVFFDKGEKSLSQKIIDAADFLSTSNKEDLKDKDSLQLRSIFTEIFKKENNIDEDYFYPTKKLDLNNIFPVKKDKLESADLDNLIINFLNELKNINREEQLYFLLEKYFWSVPASKSQSNSDISLFDHSKTKAAIAISLYDQYKAEKITESELEDISNFKKDQFILLNGDLSGIQDFIFNIPSKKASKSLKGRSMYLNLLLDIIVKYIVEELDLKESNILYNGGGNFYILAPESKKEDLNGLKTGISKKLLAAHQGDLYLAVDSICFAPHEFDNFTELWGKVKIKVESVKHRKWNEVGLKDNFNKIFGPLDQGTAENDHCHICGVSNDIRKLDLDKSINENNENQKICSLCESFIDLTDDLKDANYLSINKTNNNSNIYQSYNDVLSSFGYYFSFSSTLTEFDNIYKLNDTNFMTDNCSGFKFGAYNLPQEDHRQITFEELAENSIENGNGDKKLGVLKLDVDNLGAIFTKGLESDRSIARVTSLSRMMGLFYEGYINRIITENNWDDKIYVVFSGGDDTFIVGSWNVILDFAEKFYKKFREYTCYNKYITFSAGLGVFKHNYPINRSAHLTEDYLDEAKTIDFNRNDDVVPIKNKINFLGETFNWEELKRIKSIKDLLYDLVINKGYGKGILRKVHKSTLGFKNILEDSTRGIYRNIKLWRLSYYLREVKENDEEAAEKLLNEYESIVIHNLTGKSEDEMINNIMIIPAAVKWTEMATRNFKEG</sequence>
<reference evidence="12 13" key="1">
    <citation type="submission" date="2016-10" db="EMBL/GenBank/DDBJ databases">
        <authorList>
            <person name="Varghese N."/>
            <person name="Submissions S."/>
        </authorList>
    </citation>
    <scope>NUCLEOTIDE SEQUENCE [LARGE SCALE GENOMIC DNA]</scope>
    <source>
        <strain evidence="12 13">WG10</strain>
    </source>
</reference>
<evidence type="ECO:0000256" key="3">
    <source>
        <dbReference type="ARBA" id="ARBA00022679"/>
    </source>
</evidence>
<keyword evidence="6" id="KW-0255">Endonuclease</keyword>
<evidence type="ECO:0000256" key="7">
    <source>
        <dbReference type="ARBA" id="ARBA00022801"/>
    </source>
</evidence>
<keyword evidence="10" id="KW-0051">Antiviral defense</keyword>
<dbReference type="Pfam" id="PF22335">
    <property type="entry name" value="Cas10-Cmr2_palm2"/>
    <property type="match status" value="1"/>
</dbReference>
<gene>
    <name evidence="12" type="ORF">SAMN04488597_12819</name>
</gene>
<dbReference type="GO" id="GO:0016740">
    <property type="term" value="F:transferase activity"/>
    <property type="evidence" value="ECO:0007669"/>
    <property type="project" value="UniProtKB-KW"/>
</dbReference>
<dbReference type="PROSITE" id="PS50887">
    <property type="entry name" value="GGDEF"/>
    <property type="match status" value="1"/>
</dbReference>
<keyword evidence="9" id="KW-0067">ATP-binding</keyword>
<dbReference type="GO" id="GO:0051607">
    <property type="term" value="P:defense response to virus"/>
    <property type="evidence" value="ECO:0007669"/>
    <property type="project" value="UniProtKB-KW"/>
</dbReference>
<dbReference type="PANTHER" id="PTHR36528:SF1">
    <property type="entry name" value="CRISPR SYSTEM SINGLE-STRAND-SPECIFIC DEOXYRIBONUCLEASE CAS10_CSM1 (SUBTYPE III-A)"/>
    <property type="match status" value="1"/>
</dbReference>
<dbReference type="Proteomes" id="UP000324896">
    <property type="component" value="Unassembled WGS sequence"/>
</dbReference>
<dbReference type="GO" id="GO:0005524">
    <property type="term" value="F:ATP binding"/>
    <property type="evidence" value="ECO:0007669"/>
    <property type="project" value="UniProtKB-KW"/>
</dbReference>
<evidence type="ECO:0000256" key="9">
    <source>
        <dbReference type="ARBA" id="ARBA00022840"/>
    </source>
</evidence>
<dbReference type="InterPro" id="IPR013408">
    <property type="entry name" value="Cas10/Csm1"/>
</dbReference>
<keyword evidence="4" id="KW-0540">Nuclease</keyword>
<dbReference type="Gene3D" id="3.30.70.270">
    <property type="match status" value="1"/>
</dbReference>
<organism evidence="12 13">
    <name type="scientific">Halanaerobium congolense</name>
    <dbReference type="NCBI Taxonomy" id="54121"/>
    <lineage>
        <taxon>Bacteria</taxon>
        <taxon>Bacillati</taxon>
        <taxon>Bacillota</taxon>
        <taxon>Clostridia</taxon>
        <taxon>Halanaerobiales</taxon>
        <taxon>Halanaerobiaceae</taxon>
        <taxon>Halanaerobium</taxon>
    </lineage>
</organism>
<evidence type="ECO:0000256" key="6">
    <source>
        <dbReference type="ARBA" id="ARBA00022759"/>
    </source>
</evidence>
<dbReference type="RefSeq" id="WP_073160194.1">
    <property type="nucleotide sequence ID" value="NZ_FMYT01000028.1"/>
</dbReference>
<evidence type="ECO:0000256" key="8">
    <source>
        <dbReference type="ARBA" id="ARBA00022839"/>
    </source>
</evidence>
<evidence type="ECO:0000313" key="12">
    <source>
        <dbReference type="EMBL" id="SDD13286.1"/>
    </source>
</evidence>
<dbReference type="InterPro" id="IPR052117">
    <property type="entry name" value="Cas10/Csm1_subtype-III-A"/>
</dbReference>
<evidence type="ECO:0000313" key="13">
    <source>
        <dbReference type="Proteomes" id="UP000324896"/>
    </source>
</evidence>
<keyword evidence="8" id="KW-0269">Exonuclease</keyword>
<evidence type="ECO:0000256" key="11">
    <source>
        <dbReference type="ARBA" id="ARBA00032922"/>
    </source>
</evidence>
<evidence type="ECO:0000256" key="1">
    <source>
        <dbReference type="ARBA" id="ARBA00005700"/>
    </source>
</evidence>
<dbReference type="AlphaFoldDB" id="A0A1G6SAP5"/>
<dbReference type="EMBL" id="FMYT01000028">
    <property type="protein sequence ID" value="SDD13286.1"/>
    <property type="molecule type" value="Genomic_DNA"/>
</dbReference>
<name>A0A1G6SAP5_9FIRM</name>
<dbReference type="InterPro" id="IPR054767">
    <property type="entry name" value="Cas10-Cmr2_palm2"/>
</dbReference>
<dbReference type="PANTHER" id="PTHR36528">
    <property type="entry name" value="CRISPR SYSTEM SINGLE-STRAND-SPECIFIC DEOXYRIBONUCLEASE CAS10/CSM1 (SUBTYPE III-A)"/>
    <property type="match status" value="1"/>
</dbReference>
<evidence type="ECO:0000256" key="5">
    <source>
        <dbReference type="ARBA" id="ARBA00022741"/>
    </source>
</evidence>
<evidence type="ECO:0000256" key="4">
    <source>
        <dbReference type="ARBA" id="ARBA00022722"/>
    </source>
</evidence>
<proteinExistence type="inferred from homology"/>
<comment type="similarity">
    <text evidence="1">Belongs to the CRISPR-associated Cas10/Csm1 family.</text>
</comment>
<dbReference type="InterPro" id="IPR043128">
    <property type="entry name" value="Rev_trsase/Diguanyl_cyclase"/>
</dbReference>
<keyword evidence="7" id="KW-0378">Hydrolase</keyword>
<dbReference type="GO" id="GO:0004527">
    <property type="term" value="F:exonuclease activity"/>
    <property type="evidence" value="ECO:0007669"/>
    <property type="project" value="UniProtKB-KW"/>
</dbReference>
<protein>
    <recommendedName>
        <fullName evidence="2">CRISPR system single-strand-specific deoxyribonuclease Cas10/Csm1 (subtype III-A)</fullName>
    </recommendedName>
    <alternativeName>
        <fullName evidence="11">Cyclic oligoadenylate synthase</fullName>
    </alternativeName>
</protein>
<accession>A0A1G6SAP5</accession>
<dbReference type="InterPro" id="IPR041062">
    <property type="entry name" value="Csm1_B"/>
</dbReference>
<keyword evidence="3" id="KW-0808">Transferase</keyword>
<dbReference type="Pfam" id="PF18211">
    <property type="entry name" value="Csm1_B"/>
    <property type="match status" value="1"/>
</dbReference>